<dbReference type="Proteomes" id="UP001151529">
    <property type="component" value="Chromosome 1"/>
</dbReference>
<accession>A0A9Q0YXU1</accession>
<organism evidence="2 3">
    <name type="scientific">Salix viminalis</name>
    <name type="common">Common osier</name>
    <name type="synonym">Basket willow</name>
    <dbReference type="NCBI Taxonomy" id="40686"/>
    <lineage>
        <taxon>Eukaryota</taxon>
        <taxon>Viridiplantae</taxon>
        <taxon>Streptophyta</taxon>
        <taxon>Embryophyta</taxon>
        <taxon>Tracheophyta</taxon>
        <taxon>Spermatophyta</taxon>
        <taxon>Magnoliopsida</taxon>
        <taxon>eudicotyledons</taxon>
        <taxon>Gunneridae</taxon>
        <taxon>Pentapetalae</taxon>
        <taxon>rosids</taxon>
        <taxon>fabids</taxon>
        <taxon>Malpighiales</taxon>
        <taxon>Salicaceae</taxon>
        <taxon>Saliceae</taxon>
        <taxon>Salix</taxon>
    </lineage>
</organism>
<evidence type="ECO:0000313" key="3">
    <source>
        <dbReference type="Proteomes" id="UP001151529"/>
    </source>
</evidence>
<reference evidence="2" key="1">
    <citation type="submission" date="2022-11" db="EMBL/GenBank/DDBJ databases">
        <authorList>
            <person name="Hyden B.L."/>
            <person name="Feng K."/>
            <person name="Yates T."/>
            <person name="Jawdy S."/>
            <person name="Smart L.B."/>
            <person name="Muchero W."/>
        </authorList>
    </citation>
    <scope>NUCLEOTIDE SEQUENCE</scope>
    <source>
        <tissue evidence="2">Shoot tip</tissue>
    </source>
</reference>
<feature type="region of interest" description="Disordered" evidence="1">
    <location>
        <begin position="312"/>
        <end position="348"/>
    </location>
</feature>
<dbReference type="PANTHER" id="PTHR33137:SF4">
    <property type="entry name" value="MEDIATOR OF RNA POLYMERASE II TRANSCRIPTION SUBUNIT 15A-RELATED"/>
    <property type="match status" value="1"/>
</dbReference>
<dbReference type="AlphaFoldDB" id="A0A9Q0YXU1"/>
<feature type="compositionally biased region" description="Polar residues" evidence="1">
    <location>
        <begin position="324"/>
        <end position="340"/>
    </location>
</feature>
<dbReference type="InterPro" id="IPR044661">
    <property type="entry name" value="MED15a/b/c-like"/>
</dbReference>
<gene>
    <name evidence="2" type="ORF">OIU85_025536</name>
</gene>
<proteinExistence type="predicted"/>
<name>A0A9Q0YXU1_SALVM</name>
<comment type="caution">
    <text evidence="2">The sequence shown here is derived from an EMBL/GenBank/DDBJ whole genome shotgun (WGS) entry which is preliminary data.</text>
</comment>
<evidence type="ECO:0000313" key="2">
    <source>
        <dbReference type="EMBL" id="KAJ6713922.1"/>
    </source>
</evidence>
<reference evidence="2" key="2">
    <citation type="journal article" date="2023" name="Int. J. Mol. Sci.">
        <title>De Novo Assembly and Annotation of 11 Diverse Shrub Willow (Salix) Genomes Reveals Novel Gene Organization in Sex-Linked Regions.</title>
        <authorList>
            <person name="Hyden B."/>
            <person name="Feng K."/>
            <person name="Yates T.B."/>
            <person name="Jawdy S."/>
            <person name="Cereghino C."/>
            <person name="Smart L.B."/>
            <person name="Muchero W."/>
        </authorList>
    </citation>
    <scope>NUCLEOTIDE SEQUENCE [LARGE SCALE GENOMIC DNA]</scope>
    <source>
        <tissue evidence="2">Shoot tip</tissue>
    </source>
</reference>
<keyword evidence="3" id="KW-1185">Reference proteome</keyword>
<protein>
    <submittedName>
        <fullName evidence="2">RNA polymerase II TRANSCRIPTION SUBUNIT 15A putative-RELATED</fullName>
    </submittedName>
</protein>
<dbReference type="EMBL" id="JAPFFL010000007">
    <property type="protein sequence ID" value="KAJ6713922.1"/>
    <property type="molecule type" value="Genomic_DNA"/>
</dbReference>
<feature type="compositionally biased region" description="Basic and acidic residues" evidence="1">
    <location>
        <begin position="21"/>
        <end position="46"/>
    </location>
</feature>
<sequence length="460" mass="51226">MRIFGDNSMQYPSKLVISQQDDTKSEQHMCESNSEREMNERVERIPRSSSVAQRLDPKQKKALHHVSAQKKKQEYQQRQMCQQFIKGNQEVPQQLQQDHEMPHQLNEVDEVKMTQGIEHETALNQRPEVNSLKFRQVTAVKSGVPPSISIPRHIQTEPAHLPRHFPLTNQHILLRSNTIVGSPSHSVNSQPGFSRKFLSSDSSSLKSDDRGFDASTINFGESSHAEQPILRLIKAVNSISSKALSASVSEFGSVVNLADSMAGSVPLYGSQGSVSEDLGVTSKTNPGYFSMGCSTFGIRKVKRSIKAVPLNDTTPSCPMKSDSKSTIFSPQQKSQNSGQSFCAEGNRGDKSATDKLRILHKFQKFILYNCLSPQSTPYCSPVVLEKLPEEVSEEHDDLSVKARVKLNLHLRNLMQPMSIGEIARTWDNCARTAISEYAVKNGGGNVFSKYGTWENCFRAA</sequence>
<evidence type="ECO:0000256" key="1">
    <source>
        <dbReference type="SAM" id="MobiDB-lite"/>
    </source>
</evidence>
<dbReference type="PANTHER" id="PTHR33137">
    <property type="entry name" value="MEDIATOR OF RNA POLYMERASE II TRANSCRIPTION SUBUNIT 15A-RELATED"/>
    <property type="match status" value="1"/>
</dbReference>
<dbReference type="GO" id="GO:0003713">
    <property type="term" value="F:transcription coactivator activity"/>
    <property type="evidence" value="ECO:0007669"/>
    <property type="project" value="InterPro"/>
</dbReference>
<dbReference type="OrthoDB" id="847713at2759"/>
<dbReference type="GO" id="GO:0031490">
    <property type="term" value="F:chromatin DNA binding"/>
    <property type="evidence" value="ECO:0007669"/>
    <property type="project" value="InterPro"/>
</dbReference>
<feature type="region of interest" description="Disordered" evidence="1">
    <location>
        <begin position="18"/>
        <end position="52"/>
    </location>
</feature>